<dbReference type="Proteomes" id="UP000509246">
    <property type="component" value="Chromosome"/>
</dbReference>
<dbReference type="RefSeq" id="WP_139427333.1">
    <property type="nucleotide sequence ID" value="NZ_CBCSFY010000030.1"/>
</dbReference>
<dbReference type="KEGG" id="carm:CARM_0131"/>
<dbReference type="AlphaFoldDB" id="A0A7L5HI36"/>
<accession>A0A7L5HI36</accession>
<feature type="domain" description="6-hydroxymethylpterin diphosphokinase MptE-like" evidence="1">
    <location>
        <begin position="206"/>
        <end position="380"/>
    </location>
</feature>
<proteinExistence type="predicted"/>
<keyword evidence="3" id="KW-1185">Reference proteome</keyword>
<dbReference type="PANTHER" id="PTHR41786">
    <property type="entry name" value="MOTILITY ACCESSORY FACTOR MAF"/>
    <property type="match status" value="1"/>
</dbReference>
<evidence type="ECO:0000313" key="3">
    <source>
        <dbReference type="Proteomes" id="UP000509246"/>
    </source>
</evidence>
<dbReference type="InterPro" id="IPR002826">
    <property type="entry name" value="MptE-like"/>
</dbReference>
<dbReference type="EMBL" id="CP053825">
    <property type="protein sequence ID" value="QKF79088.1"/>
    <property type="molecule type" value="Genomic_DNA"/>
</dbReference>
<gene>
    <name evidence="2" type="primary">maf2</name>
    <name evidence="2" type="ORF">CARM_0131</name>
</gene>
<name>A0A7L5HI36_9BACT</name>
<dbReference type="GeneID" id="56585863"/>
<sequence>MKTEIFKKNLKALKGGEYKNLRQKLSKVKESKNYTYEFGKDPLHCNIIFQNSKLIYNQNPLKELEEKLAFFKKEYARYPVLFFYGLGNGILYKSLLLNKEHKRIIVFERDLELIFLVLNMIDFSKELSQGRLILILNSEMNYTKADILCSFLDLFLKTYNLHIHSSFYEEQKEEIQKINSLNSKVIKNIALRRGNDPIDAMQGIEQFVLNIPKMLTHPSLEELKAKRSNKSDNAILVATGPSLKKQLPLLKKYANKATIFCADSAYPILARAGIKPDYVCMLERDDAVAKCFDNDFGDFDKDITFVLVSLVHKNSINFLEKNKRKYLLISRSLPFAYSLGLHEFGYIGGGMSVAHLNYELALLLGHKNIILIGQDLAYNDDGKSHSEGFFSDYDDYYAKEFEKDKDKFKTLAYGGKGYVQSSEVWLLFKQIFEGLIYKQTKAKIYNATEGGARIEGTIEKPFKTLCQTLLQKEIKKPFAKLKNLQRKKSEELMLKAYKQIKQNIKNSEVFLKDCKRLYKELNNQTKIRYTLHELNAKIDQLKEKLESNKFIFLREVLSPSLFHLESNFSKIYVLAINNDSDKQNKLLAWIEAHKTWLEDITELALVQQKALKIAIMPLQDILEKRNII</sequence>
<organism evidence="2 3">
    <name type="scientific">Campylobacter armoricus</name>
    <dbReference type="NCBI Taxonomy" id="2505970"/>
    <lineage>
        <taxon>Bacteria</taxon>
        <taxon>Pseudomonadati</taxon>
        <taxon>Campylobacterota</taxon>
        <taxon>Epsilonproteobacteria</taxon>
        <taxon>Campylobacterales</taxon>
        <taxon>Campylobacteraceae</taxon>
        <taxon>Campylobacter</taxon>
    </lineage>
</organism>
<dbReference type="PANTHER" id="PTHR41786:SF1">
    <property type="entry name" value="6-HYDROXYMETHYLPTERIN DIPHOSPHOKINASE MPTE-LIKE DOMAIN-CONTAINING PROTEIN"/>
    <property type="match status" value="1"/>
</dbReference>
<protein>
    <submittedName>
        <fullName evidence="2">Motility accessory factor</fullName>
    </submittedName>
</protein>
<evidence type="ECO:0000313" key="2">
    <source>
        <dbReference type="EMBL" id="QKF79088.1"/>
    </source>
</evidence>
<reference evidence="2 3" key="1">
    <citation type="submission" date="2020-05" db="EMBL/GenBank/DDBJ databases">
        <title>Complete genome sequencing of Campylobacter and Arcobacter type strains.</title>
        <authorList>
            <person name="Miller W.G."/>
            <person name="Yee E."/>
        </authorList>
    </citation>
    <scope>NUCLEOTIDE SEQUENCE [LARGE SCALE GENOMIC DNA]</scope>
    <source>
        <strain evidence="2 3">CCUG 73571</strain>
    </source>
</reference>
<dbReference type="Pfam" id="PF01973">
    <property type="entry name" value="MptE-like"/>
    <property type="match status" value="1"/>
</dbReference>
<evidence type="ECO:0000259" key="1">
    <source>
        <dbReference type="Pfam" id="PF01973"/>
    </source>
</evidence>